<comment type="catalytic activity">
    <reaction evidence="7">
        <text>RNA(n) + a ribonucleoside 5'-triphosphate = RNA(n+1) + diphosphate</text>
        <dbReference type="Rhea" id="RHEA:21248"/>
        <dbReference type="Rhea" id="RHEA-COMP:14527"/>
        <dbReference type="Rhea" id="RHEA-COMP:17342"/>
        <dbReference type="ChEBI" id="CHEBI:33019"/>
        <dbReference type="ChEBI" id="CHEBI:61557"/>
        <dbReference type="ChEBI" id="CHEBI:140395"/>
        <dbReference type="EC" id="2.7.7.6"/>
    </reaction>
</comment>
<dbReference type="GO" id="GO:0003899">
    <property type="term" value="F:DNA-directed RNA polymerase activity"/>
    <property type="evidence" value="ECO:0007669"/>
    <property type="project" value="UniProtKB-EC"/>
</dbReference>
<evidence type="ECO:0000256" key="5">
    <source>
        <dbReference type="ARBA" id="ARBA00022695"/>
    </source>
</evidence>
<feature type="domain" description="RNA polymerase N-terminal" evidence="8">
    <location>
        <begin position="212"/>
        <end position="478"/>
    </location>
</feature>
<accession>A0A976XIT3</accession>
<keyword evidence="5 9" id="KW-0548">Nucleotidyltransferase</keyword>
<dbReference type="GO" id="GO:0006351">
    <property type="term" value="P:DNA-templated transcription"/>
    <property type="evidence" value="ECO:0007669"/>
    <property type="project" value="InterPro"/>
</dbReference>
<evidence type="ECO:0000256" key="3">
    <source>
        <dbReference type="ARBA" id="ARBA00022478"/>
    </source>
</evidence>
<keyword evidence="9" id="KW-0933">Apicoplast</keyword>
<keyword evidence="4 9" id="KW-0808">Transferase</keyword>
<evidence type="ECO:0000256" key="2">
    <source>
        <dbReference type="ARBA" id="ARBA00012418"/>
    </source>
</evidence>
<evidence type="ECO:0000259" key="8">
    <source>
        <dbReference type="SMART" id="SM00663"/>
    </source>
</evidence>
<dbReference type="GO" id="GO:0003677">
    <property type="term" value="F:DNA binding"/>
    <property type="evidence" value="ECO:0007669"/>
    <property type="project" value="InterPro"/>
</dbReference>
<evidence type="ECO:0000256" key="4">
    <source>
        <dbReference type="ARBA" id="ARBA00022679"/>
    </source>
</evidence>
<organism evidence="9 10">
    <name type="scientific">Theileria orientalis</name>
    <dbReference type="NCBI Taxonomy" id="68886"/>
    <lineage>
        <taxon>Eukaryota</taxon>
        <taxon>Sar</taxon>
        <taxon>Alveolata</taxon>
        <taxon>Apicomplexa</taxon>
        <taxon>Aconoidasida</taxon>
        <taxon>Piroplasmida</taxon>
        <taxon>Theileriidae</taxon>
        <taxon>Theileria</taxon>
    </lineage>
</organism>
<evidence type="ECO:0000256" key="6">
    <source>
        <dbReference type="ARBA" id="ARBA00023163"/>
    </source>
</evidence>
<sequence>MLSYKNINMDILTPKELSDLIIRKYNGNYIVGIVTKSSGLLHKNKRFRPGGIFCEEIFGLLYKCYKYKCKFISIFNESPILNRICPGCNNFMIFNFKRKYRFASVFLNFPIINNFYFNSFIKFFNIFKILRVNYFKSNNLIKFNSSKFYNNIFVNSVVLENKLFNFISSLYKITKYAELFKKKLIFLKKKKSVTETKFDKFNKILSDLTFIKKLFITLFPILPAGLRNYSFDNRRVTYNSKLNYLYAGLIRLNNMLINEKKYVYNLKVILCLYFIIEVILNFYKSKDVFNFNNDLYNKLYGKYGVFRQNLLGFRVDYSGRAAIVPYPSLPLQTVGLPFDMLYYRVRREYEKGEVNDNAFYESAFYRHNTSDKFEFFEEILPNYSVTVNRAPTLHKMNVQVFNPILVEGESVQFNPLLCAGYNADFDGDQMGVFSLLKLYSINEALHMLGPLVNLHSPTTKNNVFNLTQGMLAGCYSLSNYNYLKLINSYISDNYTDVLEYFNRNILIDSPILLRSSNFFYYSTYGRLLLNYNFNKK</sequence>
<dbReference type="EMBL" id="CP102584">
    <property type="protein sequence ID" value="UVC46397.1"/>
    <property type="molecule type" value="Genomic_DNA"/>
</dbReference>
<name>A0A976XIT3_THEOR</name>
<keyword evidence="6" id="KW-0804">Transcription</keyword>
<dbReference type="SUPFAM" id="SSF64484">
    <property type="entry name" value="beta and beta-prime subunits of DNA dependent RNA-polymerase"/>
    <property type="match status" value="1"/>
</dbReference>
<dbReference type="InterPro" id="IPR045867">
    <property type="entry name" value="DNA-dir_RpoC_beta_prime"/>
</dbReference>
<gene>
    <name evidence="9" type="ORF">MACK_004191</name>
</gene>
<dbReference type="EC" id="2.7.7.6" evidence="2"/>
<dbReference type="AlphaFoldDB" id="A0A976XIT3"/>
<evidence type="ECO:0000313" key="10">
    <source>
        <dbReference type="Proteomes" id="UP000244811"/>
    </source>
</evidence>
<dbReference type="PANTHER" id="PTHR19376">
    <property type="entry name" value="DNA-DIRECTED RNA POLYMERASE"/>
    <property type="match status" value="1"/>
</dbReference>
<evidence type="ECO:0000256" key="1">
    <source>
        <dbReference type="ARBA" id="ARBA00004026"/>
    </source>
</evidence>
<dbReference type="InterPro" id="IPR006592">
    <property type="entry name" value="RNA_pol_N"/>
</dbReference>
<reference evidence="9" key="1">
    <citation type="submission" date="2022-07" db="EMBL/GenBank/DDBJ databases">
        <title>Chromosomal assemblies of T. orientalis with long-read sequencing.</title>
        <authorList>
            <person name="Yam J."/>
            <person name="Bogema D.R."/>
            <person name="Micallef M.L."/>
            <person name="Djordjevic S."/>
            <person name="Jenkins C."/>
        </authorList>
    </citation>
    <scope>NUCLEOTIDE SEQUENCE</scope>
    <source>
        <strain evidence="9">Goon Nure</strain>
    </source>
</reference>
<proteinExistence type="predicted"/>
<keyword evidence="9" id="KW-0934">Plastid</keyword>
<geneLocation type="apicoplast" evidence="9"/>
<dbReference type="Pfam" id="PF00623">
    <property type="entry name" value="RNA_pol_Rpb1_2"/>
    <property type="match status" value="1"/>
</dbReference>
<dbReference type="SMART" id="SM00663">
    <property type="entry name" value="RPOLA_N"/>
    <property type="match status" value="1"/>
</dbReference>
<evidence type="ECO:0000313" key="9">
    <source>
        <dbReference type="EMBL" id="UVC46397.1"/>
    </source>
</evidence>
<dbReference type="Proteomes" id="UP000244811">
    <property type="component" value="Apicoplast Pltd"/>
</dbReference>
<dbReference type="InterPro" id="IPR000722">
    <property type="entry name" value="RNA_pol_asu"/>
</dbReference>
<evidence type="ECO:0000256" key="7">
    <source>
        <dbReference type="ARBA" id="ARBA00048552"/>
    </source>
</evidence>
<protein>
    <recommendedName>
        <fullName evidence="2">DNA-directed RNA polymerase</fullName>
        <ecNumber evidence="2">2.7.7.6</ecNumber>
    </recommendedName>
</protein>
<comment type="function">
    <text evidence="1">DNA-dependent RNA polymerase catalyzes the transcription of DNA into RNA using the four ribonucleoside triphosphates as substrates.</text>
</comment>
<dbReference type="GO" id="GO:0000428">
    <property type="term" value="C:DNA-directed RNA polymerase complex"/>
    <property type="evidence" value="ECO:0007669"/>
    <property type="project" value="UniProtKB-KW"/>
</dbReference>
<dbReference type="Gene3D" id="2.40.40.20">
    <property type="match status" value="1"/>
</dbReference>
<keyword evidence="3" id="KW-0240">DNA-directed RNA polymerase</keyword>
<dbReference type="PANTHER" id="PTHR19376:SF54">
    <property type="entry name" value="DNA-DIRECTED RNA POLYMERASE SUBUNIT BETA"/>
    <property type="match status" value="1"/>
</dbReference>